<evidence type="ECO:0000256" key="1">
    <source>
        <dbReference type="ARBA" id="ARBA00022553"/>
    </source>
</evidence>
<dbReference type="GO" id="GO:0003730">
    <property type="term" value="F:mRNA 3'-UTR binding"/>
    <property type="evidence" value="ECO:0007669"/>
    <property type="project" value="TreeGrafter"/>
</dbReference>
<evidence type="ECO:0000256" key="4">
    <source>
        <dbReference type="SAM" id="MobiDB-lite"/>
    </source>
</evidence>
<feature type="region of interest" description="Disordered" evidence="4">
    <location>
        <begin position="1"/>
        <end position="36"/>
    </location>
</feature>
<evidence type="ECO:0000313" key="6">
    <source>
        <dbReference type="EnsemblMetazoa" id="CJA09858.1"/>
    </source>
</evidence>
<dbReference type="InterPro" id="IPR036390">
    <property type="entry name" value="WH_DNA-bd_sf"/>
</dbReference>
<evidence type="ECO:0000256" key="2">
    <source>
        <dbReference type="ARBA" id="ARBA00022884"/>
    </source>
</evidence>
<dbReference type="EnsemblMetazoa" id="CJA09858.1">
    <property type="protein sequence ID" value="CJA09858.1"/>
    <property type="gene ID" value="WBGene00129062"/>
</dbReference>
<reference evidence="6" key="2">
    <citation type="submission" date="2022-06" db="UniProtKB">
        <authorList>
            <consortium name="EnsemblMetazoa"/>
        </authorList>
    </citation>
    <scope>IDENTIFICATION</scope>
    <source>
        <strain evidence="6">DF5081</strain>
    </source>
</reference>
<dbReference type="PANTHER" id="PTHR22792:SF131">
    <property type="entry name" value="LA-RELATED PROTEIN LARP4B"/>
    <property type="match status" value="1"/>
</dbReference>
<evidence type="ECO:0000313" key="7">
    <source>
        <dbReference type="Proteomes" id="UP000005237"/>
    </source>
</evidence>
<dbReference type="InterPro" id="IPR036388">
    <property type="entry name" value="WH-like_DNA-bd_sf"/>
</dbReference>
<sequence>MIAKLDVTEKQPTSSGDTTSSEKTSPSTPTSVSTAAATGTAIAPGTSFLQARPPPIPYWFNREVKNRLMMIGSQAPMAAAPSSSTSTGHFVPALPPPMSREETKEMLKYQLEFYFSRENLFTDKFLKSQMDGDQFVPIEVLANFRRIVSLTTDFALIAEAAKESAHVELDETGTKVRPDMKRTTIIIREIPEEYREEVVKLLADGPPFTDLKYGSNESWYVTFEKELDTQVAYVAVQRKRNEITGRQVCARIKAGGVPMPPLSDSRTNENGRNPAVPNSGTTGGTIQMRSLGQTLCDYGFVPVATYRPGEAVLSMYEYETPTFSFRGNNNVPYQPPPSTSPQLADASQYYSAATTPTRQFDEMSTASSNSTRTTASFYRNGASQYNESRGFPSHNSNEWRGRFNGGGGGPSSSTNHHETNGYRGGQPNRRGGWRGGGYRQNQNQNTRGTWRHEPQKNGYSNNYHQNYNRPPPRSSSSSSTSSSRYFSPEAVSTPVASVPNTPPPQQTAPMPTYRVPTPTDLPAPPVWPAPNYDKRRKSSETSSVTATETLTPNTPVTAIPTATRPVFVEKAAEASTATTMAEPKSPPVKNNGTVEKEKVESPAPEPPVPSFSFEETAFPSLPAHPEPERKPAKPTFR</sequence>
<dbReference type="GO" id="GO:0045727">
    <property type="term" value="P:positive regulation of translation"/>
    <property type="evidence" value="ECO:0007669"/>
    <property type="project" value="TreeGrafter"/>
</dbReference>
<dbReference type="InterPro" id="IPR045180">
    <property type="entry name" value="La_dom_prot"/>
</dbReference>
<dbReference type="Proteomes" id="UP000005237">
    <property type="component" value="Unassembled WGS sequence"/>
</dbReference>
<keyword evidence="7" id="KW-1185">Reference proteome</keyword>
<feature type="compositionally biased region" description="Low complexity" evidence="4">
    <location>
        <begin position="439"/>
        <end position="448"/>
    </location>
</feature>
<dbReference type="PROSITE" id="PS50961">
    <property type="entry name" value="HTH_LA"/>
    <property type="match status" value="1"/>
</dbReference>
<feature type="compositionally biased region" description="Polar residues" evidence="4">
    <location>
        <begin position="264"/>
        <end position="285"/>
    </location>
</feature>
<dbReference type="Pfam" id="PF05383">
    <property type="entry name" value="La"/>
    <property type="match status" value="1"/>
</dbReference>
<evidence type="ECO:0000259" key="5">
    <source>
        <dbReference type="PROSITE" id="PS50961"/>
    </source>
</evidence>
<keyword evidence="1" id="KW-0597">Phosphoprotein</keyword>
<feature type="region of interest" description="Disordered" evidence="4">
    <location>
        <begin position="254"/>
        <end position="285"/>
    </location>
</feature>
<feature type="compositionally biased region" description="Low complexity" evidence="4">
    <location>
        <begin position="474"/>
        <end position="484"/>
    </location>
</feature>
<dbReference type="Pfam" id="PF26088">
    <property type="entry name" value="RRM_LARP4"/>
    <property type="match status" value="1"/>
</dbReference>
<feature type="compositionally biased region" description="Polar residues" evidence="4">
    <location>
        <begin position="457"/>
        <end position="468"/>
    </location>
</feature>
<feature type="compositionally biased region" description="Pro residues" evidence="4">
    <location>
        <begin position="519"/>
        <end position="528"/>
    </location>
</feature>
<evidence type="ECO:0000256" key="3">
    <source>
        <dbReference type="PROSITE-ProRule" id="PRU00332"/>
    </source>
</evidence>
<feature type="region of interest" description="Disordered" evidence="4">
    <location>
        <begin position="327"/>
        <end position="346"/>
    </location>
</feature>
<dbReference type="InterPro" id="IPR058699">
    <property type="entry name" value="RRM_LARP4/4B"/>
</dbReference>
<accession>A0A8R1DSP1</accession>
<dbReference type="AlphaFoldDB" id="A0A8R1DSP1"/>
<organism evidence="6 7">
    <name type="scientific">Caenorhabditis japonica</name>
    <dbReference type="NCBI Taxonomy" id="281687"/>
    <lineage>
        <taxon>Eukaryota</taxon>
        <taxon>Metazoa</taxon>
        <taxon>Ecdysozoa</taxon>
        <taxon>Nematoda</taxon>
        <taxon>Chromadorea</taxon>
        <taxon>Rhabditida</taxon>
        <taxon>Rhabditina</taxon>
        <taxon>Rhabditomorpha</taxon>
        <taxon>Rhabditoidea</taxon>
        <taxon>Rhabditidae</taxon>
        <taxon>Peloderinae</taxon>
        <taxon>Caenorhabditis</taxon>
    </lineage>
</organism>
<dbReference type="PANTHER" id="PTHR22792">
    <property type="entry name" value="LUPUS LA PROTEIN-RELATED"/>
    <property type="match status" value="1"/>
</dbReference>
<dbReference type="SUPFAM" id="SSF46785">
    <property type="entry name" value="Winged helix' DNA-binding domain"/>
    <property type="match status" value="1"/>
</dbReference>
<dbReference type="GO" id="GO:0010494">
    <property type="term" value="C:cytoplasmic stress granule"/>
    <property type="evidence" value="ECO:0007669"/>
    <property type="project" value="TreeGrafter"/>
</dbReference>
<protein>
    <submittedName>
        <fullName evidence="6">HTH La-type RNA-binding domain-containing protein</fullName>
    </submittedName>
</protein>
<feature type="compositionally biased region" description="Low complexity" evidence="4">
    <location>
        <begin position="573"/>
        <end position="582"/>
    </location>
</feature>
<feature type="compositionally biased region" description="Low complexity" evidence="4">
    <location>
        <begin position="18"/>
        <end position="36"/>
    </location>
</feature>
<dbReference type="InterPro" id="IPR006630">
    <property type="entry name" value="La_HTH"/>
</dbReference>
<proteinExistence type="predicted"/>
<feature type="compositionally biased region" description="Polar residues" evidence="4">
    <location>
        <begin position="383"/>
        <end position="398"/>
    </location>
</feature>
<keyword evidence="2 3" id="KW-0694">RNA-binding</keyword>
<dbReference type="CDD" id="cd12430">
    <property type="entry name" value="RRM_LARP4_5_like"/>
    <property type="match status" value="1"/>
</dbReference>
<name>A0A8R1DSP1_CAEJA</name>
<dbReference type="Gene3D" id="1.10.10.10">
    <property type="entry name" value="Winged helix-like DNA-binding domain superfamily/Winged helix DNA-binding domain"/>
    <property type="match status" value="1"/>
</dbReference>
<feature type="domain" description="HTH La-type RNA-binding" evidence="5">
    <location>
        <begin position="97"/>
        <end position="186"/>
    </location>
</feature>
<reference evidence="7" key="1">
    <citation type="submission" date="2010-08" db="EMBL/GenBank/DDBJ databases">
        <authorList>
            <consortium name="Caenorhabditis japonica Sequencing Consortium"/>
            <person name="Wilson R.K."/>
        </authorList>
    </citation>
    <scope>NUCLEOTIDE SEQUENCE [LARGE SCALE GENOMIC DNA]</scope>
    <source>
        <strain evidence="7">DF5081</strain>
    </source>
</reference>
<dbReference type="GO" id="GO:0005829">
    <property type="term" value="C:cytosol"/>
    <property type="evidence" value="ECO:0007669"/>
    <property type="project" value="TreeGrafter"/>
</dbReference>
<feature type="region of interest" description="Disordered" evidence="4">
    <location>
        <begin position="383"/>
        <end position="637"/>
    </location>
</feature>
<dbReference type="SMART" id="SM00715">
    <property type="entry name" value="LA"/>
    <property type="match status" value="1"/>
</dbReference>
<feature type="compositionally biased region" description="Low complexity" evidence="4">
    <location>
        <begin position="540"/>
        <end position="551"/>
    </location>
</feature>